<evidence type="ECO:0000313" key="1">
    <source>
        <dbReference type="EMBL" id="GCC34574.1"/>
    </source>
</evidence>
<dbReference type="EMBL" id="BEZZ01000610">
    <property type="protein sequence ID" value="GCC34574.1"/>
    <property type="molecule type" value="Genomic_DNA"/>
</dbReference>
<protein>
    <submittedName>
        <fullName evidence="1">Uncharacterized protein</fullName>
    </submittedName>
</protein>
<accession>A0A401SW03</accession>
<dbReference type="AlphaFoldDB" id="A0A401SW03"/>
<name>A0A401SW03_CHIPU</name>
<comment type="caution">
    <text evidence="1">The sequence shown here is derived from an EMBL/GenBank/DDBJ whole genome shotgun (WGS) entry which is preliminary data.</text>
</comment>
<organism evidence="1 2">
    <name type="scientific">Chiloscyllium punctatum</name>
    <name type="common">Brownbanded bambooshark</name>
    <name type="synonym">Hemiscyllium punctatum</name>
    <dbReference type="NCBI Taxonomy" id="137246"/>
    <lineage>
        <taxon>Eukaryota</taxon>
        <taxon>Metazoa</taxon>
        <taxon>Chordata</taxon>
        <taxon>Craniata</taxon>
        <taxon>Vertebrata</taxon>
        <taxon>Chondrichthyes</taxon>
        <taxon>Elasmobranchii</taxon>
        <taxon>Galeomorphii</taxon>
        <taxon>Galeoidea</taxon>
        <taxon>Orectolobiformes</taxon>
        <taxon>Hemiscylliidae</taxon>
        <taxon>Chiloscyllium</taxon>
    </lineage>
</organism>
<reference evidence="1 2" key="1">
    <citation type="journal article" date="2018" name="Nat. Ecol. Evol.">
        <title>Shark genomes provide insights into elasmobranch evolution and the origin of vertebrates.</title>
        <authorList>
            <person name="Hara Y"/>
            <person name="Yamaguchi K"/>
            <person name="Onimaru K"/>
            <person name="Kadota M"/>
            <person name="Koyanagi M"/>
            <person name="Keeley SD"/>
            <person name="Tatsumi K"/>
            <person name="Tanaka K"/>
            <person name="Motone F"/>
            <person name="Kageyama Y"/>
            <person name="Nozu R"/>
            <person name="Adachi N"/>
            <person name="Nishimura O"/>
            <person name="Nakagawa R"/>
            <person name="Tanegashima C"/>
            <person name="Kiyatake I"/>
            <person name="Matsumoto R"/>
            <person name="Murakumo K"/>
            <person name="Nishida K"/>
            <person name="Terakita A"/>
            <person name="Kuratani S"/>
            <person name="Sato K"/>
            <person name="Hyodo S Kuraku.S."/>
        </authorList>
    </citation>
    <scope>NUCLEOTIDE SEQUENCE [LARGE SCALE GENOMIC DNA]</scope>
</reference>
<sequence length="71" mass="8301">MKRKSFGKDFRMLEVPLKTSSYLAPNLHPCSLPRHPRGAGWPPCRHNRKLLRMRIAAGGWNLSWRRRGVCF</sequence>
<keyword evidence="2" id="KW-1185">Reference proteome</keyword>
<gene>
    <name evidence="1" type="ORF">chiPu_0013049</name>
</gene>
<dbReference type="Proteomes" id="UP000287033">
    <property type="component" value="Unassembled WGS sequence"/>
</dbReference>
<evidence type="ECO:0000313" key="2">
    <source>
        <dbReference type="Proteomes" id="UP000287033"/>
    </source>
</evidence>
<proteinExistence type="predicted"/>